<keyword evidence="4" id="KW-1185">Reference proteome</keyword>
<protein>
    <submittedName>
        <fullName evidence="3">Glycosyltransferase involved in cell wall bisynthesis</fullName>
    </submittedName>
</protein>
<dbReference type="PANTHER" id="PTHR43630">
    <property type="entry name" value="POLY-BETA-1,6-N-ACETYL-D-GLUCOSAMINE SYNTHASE"/>
    <property type="match status" value="1"/>
</dbReference>
<dbReference type="PANTHER" id="PTHR43630:SF2">
    <property type="entry name" value="GLYCOSYLTRANSFERASE"/>
    <property type="match status" value="1"/>
</dbReference>
<accession>A0A1H3X701</accession>
<dbReference type="InterPro" id="IPR029044">
    <property type="entry name" value="Nucleotide-diphossugar_trans"/>
</dbReference>
<evidence type="ECO:0000313" key="4">
    <source>
        <dbReference type="Proteomes" id="UP000198820"/>
    </source>
</evidence>
<dbReference type="STRING" id="908615.SAMN05421540_102251"/>
<dbReference type="Pfam" id="PF00535">
    <property type="entry name" value="Glycos_transf_2"/>
    <property type="match status" value="1"/>
</dbReference>
<reference evidence="3 4" key="1">
    <citation type="submission" date="2016-10" db="EMBL/GenBank/DDBJ databases">
        <authorList>
            <person name="de Groot N.N."/>
        </authorList>
    </citation>
    <scope>NUCLEOTIDE SEQUENCE [LARGE SCALE GENOMIC DNA]</scope>
    <source>
        <strain evidence="3 4">DSM 23581</strain>
    </source>
</reference>
<dbReference type="GO" id="GO:0016740">
    <property type="term" value="F:transferase activity"/>
    <property type="evidence" value="ECO:0007669"/>
    <property type="project" value="UniProtKB-KW"/>
</dbReference>
<evidence type="ECO:0000313" key="3">
    <source>
        <dbReference type="EMBL" id="SDZ94404.1"/>
    </source>
</evidence>
<dbReference type="AlphaFoldDB" id="A0A1H3X701"/>
<name>A0A1H3X701_9FLAO</name>
<dbReference type="Gene3D" id="3.90.550.10">
    <property type="entry name" value="Spore Coat Polysaccharide Biosynthesis Protein SpsA, Chain A"/>
    <property type="match status" value="1"/>
</dbReference>
<dbReference type="EMBL" id="FNQF01000002">
    <property type="protein sequence ID" value="SDZ94404.1"/>
    <property type="molecule type" value="Genomic_DNA"/>
</dbReference>
<dbReference type="CDD" id="cd02511">
    <property type="entry name" value="Beta4Glucosyltransferase"/>
    <property type="match status" value="1"/>
</dbReference>
<organism evidence="3 4">
    <name type="scientific">Psychroflexus halocasei</name>
    <dbReference type="NCBI Taxonomy" id="908615"/>
    <lineage>
        <taxon>Bacteria</taxon>
        <taxon>Pseudomonadati</taxon>
        <taxon>Bacteroidota</taxon>
        <taxon>Flavobacteriia</taxon>
        <taxon>Flavobacteriales</taxon>
        <taxon>Flavobacteriaceae</taxon>
        <taxon>Psychroflexus</taxon>
    </lineage>
</organism>
<gene>
    <name evidence="3" type="ORF">SAMN05421540_102251</name>
</gene>
<dbReference type="RefSeq" id="WP_093239480.1">
    <property type="nucleotide sequence ID" value="NZ_FNQF01000002.1"/>
</dbReference>
<dbReference type="SUPFAM" id="SSF53448">
    <property type="entry name" value="Nucleotide-diphospho-sugar transferases"/>
    <property type="match status" value="1"/>
</dbReference>
<sequence>MSQIKPKITGLIITLNEERNIKSVIENLHFVDEIIVLDSFSTDKTIEIIKTFPNVKLYQNKFKNFTDQRNLALSYAENEWILFLDADERITQKLKDEILNEIQKPQTADAYFFKRKFKFKNKNLNFSGWQTDKNVRLFKKSKAIYTKERLVHEILSVNGSTKTLKNKLIHYSYLDYQSYKAKMISYAHLKAQELHQKGVKPNFYHFIIKPAYRFFHSYFIRLGILDGKKGIIICYLNALSVYHRYPELKRLNALPEKSTA</sequence>
<dbReference type="InterPro" id="IPR001173">
    <property type="entry name" value="Glyco_trans_2-like"/>
</dbReference>
<evidence type="ECO:0000259" key="2">
    <source>
        <dbReference type="Pfam" id="PF00535"/>
    </source>
</evidence>
<comment type="similarity">
    <text evidence="1">Belongs to the glycosyltransferase 2 family. WaaE/KdtX subfamily.</text>
</comment>
<keyword evidence="3" id="KW-0808">Transferase</keyword>
<proteinExistence type="inferred from homology"/>
<evidence type="ECO:0000256" key="1">
    <source>
        <dbReference type="ARBA" id="ARBA00038494"/>
    </source>
</evidence>
<dbReference type="Proteomes" id="UP000198820">
    <property type="component" value="Unassembled WGS sequence"/>
</dbReference>
<feature type="domain" description="Glycosyltransferase 2-like" evidence="2">
    <location>
        <begin position="12"/>
        <end position="128"/>
    </location>
</feature>